<feature type="chain" id="PRO_5020801139" evidence="1">
    <location>
        <begin position="25"/>
        <end position="95"/>
    </location>
</feature>
<name>A0A4U5M5X3_STECR</name>
<feature type="signal peptide" evidence="1">
    <location>
        <begin position="1"/>
        <end position="24"/>
    </location>
</feature>
<sequence>MRLVTKLLCSAFLLAVFLLKESDGGNCRAKCSPHVTLPCSFPSLDPCLEKTCKQLCQKDGKRTMNSCYCRGSVEGLTIRACFCNTNSTKPKLTMF</sequence>
<dbReference type="AlphaFoldDB" id="A0A4U5M5X3"/>
<protein>
    <submittedName>
        <fullName evidence="2">Uncharacterized protein</fullName>
    </submittedName>
</protein>
<reference evidence="2 3" key="1">
    <citation type="journal article" date="2015" name="Genome Biol.">
        <title>Comparative genomics of Steinernema reveals deeply conserved gene regulatory networks.</title>
        <authorList>
            <person name="Dillman A.R."/>
            <person name="Macchietto M."/>
            <person name="Porter C.F."/>
            <person name="Rogers A."/>
            <person name="Williams B."/>
            <person name="Antoshechkin I."/>
            <person name="Lee M.M."/>
            <person name="Goodwin Z."/>
            <person name="Lu X."/>
            <person name="Lewis E.E."/>
            <person name="Goodrich-Blair H."/>
            <person name="Stock S.P."/>
            <person name="Adams B.J."/>
            <person name="Sternberg P.W."/>
            <person name="Mortazavi A."/>
        </authorList>
    </citation>
    <scope>NUCLEOTIDE SEQUENCE [LARGE SCALE GENOMIC DNA]</scope>
    <source>
        <strain evidence="2 3">ALL</strain>
    </source>
</reference>
<reference evidence="2 3" key="2">
    <citation type="journal article" date="2019" name="G3 (Bethesda)">
        <title>Hybrid Assembly of the Genome of the Entomopathogenic Nematode Steinernema carpocapsae Identifies the X-Chromosome.</title>
        <authorList>
            <person name="Serra L."/>
            <person name="Macchietto M."/>
            <person name="Macias-Munoz A."/>
            <person name="McGill C.J."/>
            <person name="Rodriguez I.M."/>
            <person name="Rodriguez B."/>
            <person name="Murad R."/>
            <person name="Mortazavi A."/>
        </authorList>
    </citation>
    <scope>NUCLEOTIDE SEQUENCE [LARGE SCALE GENOMIC DNA]</scope>
    <source>
        <strain evidence="2 3">ALL</strain>
    </source>
</reference>
<dbReference type="EMBL" id="AZBU02000009">
    <property type="protein sequence ID" value="TKR64256.1"/>
    <property type="molecule type" value="Genomic_DNA"/>
</dbReference>
<comment type="caution">
    <text evidence="2">The sequence shown here is derived from an EMBL/GenBank/DDBJ whole genome shotgun (WGS) entry which is preliminary data.</text>
</comment>
<dbReference type="Proteomes" id="UP000298663">
    <property type="component" value="Unassembled WGS sequence"/>
</dbReference>
<keyword evidence="3" id="KW-1185">Reference proteome</keyword>
<proteinExistence type="predicted"/>
<gene>
    <name evidence="2" type="ORF">L596_024823</name>
</gene>
<keyword evidence="1" id="KW-0732">Signal</keyword>
<evidence type="ECO:0000313" key="2">
    <source>
        <dbReference type="EMBL" id="TKR64256.1"/>
    </source>
</evidence>
<accession>A0A4U5M5X3</accession>
<organism evidence="2 3">
    <name type="scientific">Steinernema carpocapsae</name>
    <name type="common">Entomopathogenic nematode</name>
    <dbReference type="NCBI Taxonomy" id="34508"/>
    <lineage>
        <taxon>Eukaryota</taxon>
        <taxon>Metazoa</taxon>
        <taxon>Ecdysozoa</taxon>
        <taxon>Nematoda</taxon>
        <taxon>Chromadorea</taxon>
        <taxon>Rhabditida</taxon>
        <taxon>Tylenchina</taxon>
        <taxon>Panagrolaimomorpha</taxon>
        <taxon>Strongyloidoidea</taxon>
        <taxon>Steinernematidae</taxon>
        <taxon>Steinernema</taxon>
    </lineage>
</organism>
<evidence type="ECO:0000256" key="1">
    <source>
        <dbReference type="SAM" id="SignalP"/>
    </source>
</evidence>
<dbReference type="OrthoDB" id="5805689at2759"/>
<evidence type="ECO:0000313" key="3">
    <source>
        <dbReference type="Proteomes" id="UP000298663"/>
    </source>
</evidence>